<dbReference type="InterPro" id="IPR050638">
    <property type="entry name" value="AA-Vitamin_Transporters"/>
</dbReference>
<feature type="transmembrane region" description="Helical" evidence="7">
    <location>
        <begin position="36"/>
        <end position="56"/>
    </location>
</feature>
<feature type="transmembrane region" description="Helical" evidence="7">
    <location>
        <begin position="244"/>
        <end position="265"/>
    </location>
</feature>
<evidence type="ECO:0000256" key="3">
    <source>
        <dbReference type="ARBA" id="ARBA00022475"/>
    </source>
</evidence>
<feature type="transmembrane region" description="Helical" evidence="7">
    <location>
        <begin position="212"/>
        <end position="232"/>
    </location>
</feature>
<dbReference type="PANTHER" id="PTHR32322">
    <property type="entry name" value="INNER MEMBRANE TRANSPORTER"/>
    <property type="match status" value="1"/>
</dbReference>
<evidence type="ECO:0000313" key="10">
    <source>
        <dbReference type="Proteomes" id="UP000183700"/>
    </source>
</evidence>
<dbReference type="EMBL" id="JXKM01000004">
    <property type="protein sequence ID" value="OJG36066.1"/>
    <property type="molecule type" value="Genomic_DNA"/>
</dbReference>
<evidence type="ECO:0000256" key="7">
    <source>
        <dbReference type="SAM" id="Phobius"/>
    </source>
</evidence>
<feature type="transmembrane region" description="Helical" evidence="7">
    <location>
        <begin position="183"/>
        <end position="200"/>
    </location>
</feature>
<keyword evidence="5 7" id="KW-1133">Transmembrane helix</keyword>
<keyword evidence="3" id="KW-1003">Cell membrane</keyword>
<evidence type="ECO:0000259" key="8">
    <source>
        <dbReference type="Pfam" id="PF00892"/>
    </source>
</evidence>
<evidence type="ECO:0000256" key="5">
    <source>
        <dbReference type="ARBA" id="ARBA00022989"/>
    </source>
</evidence>
<dbReference type="Pfam" id="PF00892">
    <property type="entry name" value="EamA"/>
    <property type="match status" value="2"/>
</dbReference>
<dbReference type="Gene3D" id="1.10.3730.20">
    <property type="match status" value="1"/>
</dbReference>
<evidence type="ECO:0000256" key="1">
    <source>
        <dbReference type="ARBA" id="ARBA00004651"/>
    </source>
</evidence>
<dbReference type="RefSeq" id="WP_071862020.1">
    <property type="nucleotide sequence ID" value="NZ_JBHLVS010000013.1"/>
</dbReference>
<dbReference type="OrthoDB" id="9810818at2"/>
<keyword evidence="10" id="KW-1185">Reference proteome</keyword>
<gene>
    <name evidence="9" type="ORF">RV00_GL002210</name>
</gene>
<feature type="transmembrane region" description="Helical" evidence="7">
    <location>
        <begin position="93"/>
        <end position="116"/>
    </location>
</feature>
<organism evidence="9 10">
    <name type="scientific">Enterococcus devriesei</name>
    <dbReference type="NCBI Taxonomy" id="319970"/>
    <lineage>
        <taxon>Bacteria</taxon>
        <taxon>Bacillati</taxon>
        <taxon>Bacillota</taxon>
        <taxon>Bacilli</taxon>
        <taxon>Lactobacillales</taxon>
        <taxon>Enterococcaceae</taxon>
        <taxon>Enterococcus</taxon>
    </lineage>
</organism>
<feature type="domain" description="EamA" evidence="8">
    <location>
        <begin position="4"/>
        <end position="142"/>
    </location>
</feature>
<protein>
    <recommendedName>
        <fullName evidence="8">EamA domain-containing protein</fullName>
    </recommendedName>
</protein>
<accession>A0A1L8SVU0</accession>
<evidence type="ECO:0000256" key="4">
    <source>
        <dbReference type="ARBA" id="ARBA00022692"/>
    </source>
</evidence>
<feature type="domain" description="EamA" evidence="8">
    <location>
        <begin position="154"/>
        <end position="287"/>
    </location>
</feature>
<feature type="transmembrane region" description="Helical" evidence="7">
    <location>
        <begin position="153"/>
        <end position="171"/>
    </location>
</feature>
<reference evidence="9 10" key="1">
    <citation type="submission" date="2014-12" db="EMBL/GenBank/DDBJ databases">
        <title>Draft genome sequences of 29 type strains of Enterococci.</title>
        <authorList>
            <person name="Zhong Z."/>
            <person name="Sun Z."/>
            <person name="Liu W."/>
            <person name="Zhang W."/>
            <person name="Zhang H."/>
        </authorList>
    </citation>
    <scope>NUCLEOTIDE SEQUENCE [LARGE SCALE GENOMIC DNA]</scope>
    <source>
        <strain evidence="9 10">DSM 22802</strain>
    </source>
</reference>
<feature type="transmembrane region" description="Helical" evidence="7">
    <location>
        <begin position="68"/>
        <end position="87"/>
    </location>
</feature>
<dbReference type="AlphaFoldDB" id="A0A1L8SVU0"/>
<evidence type="ECO:0000256" key="2">
    <source>
        <dbReference type="ARBA" id="ARBA00007362"/>
    </source>
</evidence>
<dbReference type="InterPro" id="IPR037185">
    <property type="entry name" value="EmrE-like"/>
</dbReference>
<name>A0A1L8SVU0_9ENTE</name>
<proteinExistence type="inferred from homology"/>
<keyword evidence="4 7" id="KW-0812">Transmembrane</keyword>
<dbReference type="STRING" id="319970.RV00_GL002210"/>
<dbReference type="PANTHER" id="PTHR32322:SF18">
    <property type="entry name" value="S-ADENOSYLMETHIONINE_S-ADENOSYLHOMOCYSTEINE TRANSPORTER"/>
    <property type="match status" value="1"/>
</dbReference>
<feature type="transmembrane region" description="Helical" evidence="7">
    <location>
        <begin position="123"/>
        <end position="141"/>
    </location>
</feature>
<dbReference type="InterPro" id="IPR000620">
    <property type="entry name" value="EamA_dom"/>
</dbReference>
<evidence type="ECO:0000313" key="9">
    <source>
        <dbReference type="EMBL" id="OJG36066.1"/>
    </source>
</evidence>
<sequence>MKGKGVALACSAGSLWALSGIMCQLLFEQYGVSPEWLASVRLLVSGILLTSFHLTQKQRVRKKFTPKDLIGLLLFSLVGMLGVQYTYFKAIQYSGAAIATILQFTGPIFIFLFLVFNREKKINLLEVFLLLVTFGGVFLIVTEGQLQSLNISQMGFVMGILSALTLAFYTVQPRSLLVRYGEMRIAGLGMLIAGIVFQPIQPLWRPGFQLDAFSLFLVISIIIFGTALPFLFQLSSLRFIEASLAGVLTVVEPILATILSVLLFHSHFAPVQLMGFLLVIGSVILLTRLSNKPVT</sequence>
<dbReference type="SUPFAM" id="SSF103481">
    <property type="entry name" value="Multidrug resistance efflux transporter EmrE"/>
    <property type="match status" value="2"/>
</dbReference>
<comment type="caution">
    <text evidence="9">The sequence shown here is derived from an EMBL/GenBank/DDBJ whole genome shotgun (WGS) entry which is preliminary data.</text>
</comment>
<comment type="subcellular location">
    <subcellularLocation>
        <location evidence="1">Cell membrane</location>
        <topology evidence="1">Multi-pass membrane protein</topology>
    </subcellularLocation>
</comment>
<keyword evidence="6 7" id="KW-0472">Membrane</keyword>
<dbReference type="GO" id="GO:0005886">
    <property type="term" value="C:plasma membrane"/>
    <property type="evidence" value="ECO:0007669"/>
    <property type="project" value="UniProtKB-SubCell"/>
</dbReference>
<dbReference type="Proteomes" id="UP000183700">
    <property type="component" value="Unassembled WGS sequence"/>
</dbReference>
<feature type="transmembrane region" description="Helical" evidence="7">
    <location>
        <begin position="271"/>
        <end position="289"/>
    </location>
</feature>
<comment type="similarity">
    <text evidence="2">Belongs to the EamA transporter family.</text>
</comment>
<evidence type="ECO:0000256" key="6">
    <source>
        <dbReference type="ARBA" id="ARBA00023136"/>
    </source>
</evidence>